<feature type="domain" description="ABC transporter" evidence="4">
    <location>
        <begin position="19"/>
        <end position="248"/>
    </location>
</feature>
<protein>
    <submittedName>
        <fullName evidence="5">Unannotated protein</fullName>
    </submittedName>
</protein>
<keyword evidence="2" id="KW-0547">Nucleotide-binding</keyword>
<evidence type="ECO:0000259" key="4">
    <source>
        <dbReference type="PROSITE" id="PS50893"/>
    </source>
</evidence>
<dbReference type="EMBL" id="CAEZTS010000033">
    <property type="protein sequence ID" value="CAB4573446.1"/>
    <property type="molecule type" value="Genomic_DNA"/>
</dbReference>
<dbReference type="InterPro" id="IPR003439">
    <property type="entry name" value="ABC_transporter-like_ATP-bd"/>
</dbReference>
<proteinExistence type="predicted"/>
<dbReference type="SMART" id="SM00382">
    <property type="entry name" value="AAA"/>
    <property type="match status" value="1"/>
</dbReference>
<organism evidence="5">
    <name type="scientific">freshwater metagenome</name>
    <dbReference type="NCBI Taxonomy" id="449393"/>
    <lineage>
        <taxon>unclassified sequences</taxon>
        <taxon>metagenomes</taxon>
        <taxon>ecological metagenomes</taxon>
    </lineage>
</organism>
<dbReference type="InterPro" id="IPR017871">
    <property type="entry name" value="ABC_transporter-like_CS"/>
</dbReference>
<reference evidence="5" key="1">
    <citation type="submission" date="2020-05" db="EMBL/GenBank/DDBJ databases">
        <authorList>
            <person name="Chiriac C."/>
            <person name="Salcher M."/>
            <person name="Ghai R."/>
            <person name="Kavagutti S V."/>
        </authorList>
    </citation>
    <scope>NUCLEOTIDE SEQUENCE</scope>
</reference>
<dbReference type="PROSITE" id="PS00211">
    <property type="entry name" value="ABC_TRANSPORTER_1"/>
    <property type="match status" value="1"/>
</dbReference>
<sequence>MTSDASAGFSRIDRTERTLEVENLSVRYGDVLAVDSVSFSARPGEVTAVLGPNGAGKTSTIEVCEGLRRRTSGDVRVLGLDPHRNRRSLANRMGIMLQEGGVYPSARPVDVIRQYCGLYSTGAGTSVDPEELIELVGLSERRRTAWRRLSGGEKQRVSLALALAARPAIVFLDEPTSGVDVNGRTMIRSVIRNLADEGCTVILATHELDEAEKVCDRVVIFDKGKVLVNGTLDDVRKARQAVRLRTVRPLDLDAMPENLAGWLIEETPGNYTIEDAPQGLIGALAVWLSERGIDVIELRAGMNSLEDVFKNLTGGRS</sequence>
<dbReference type="Pfam" id="PF00005">
    <property type="entry name" value="ABC_tran"/>
    <property type="match status" value="1"/>
</dbReference>
<gene>
    <name evidence="5" type="ORF">UFOPK1722_00540</name>
</gene>
<keyword evidence="3" id="KW-0067">ATP-binding</keyword>
<evidence type="ECO:0000256" key="2">
    <source>
        <dbReference type="ARBA" id="ARBA00022741"/>
    </source>
</evidence>
<evidence type="ECO:0000256" key="3">
    <source>
        <dbReference type="ARBA" id="ARBA00022840"/>
    </source>
</evidence>
<dbReference type="GO" id="GO:0005524">
    <property type="term" value="F:ATP binding"/>
    <property type="evidence" value="ECO:0007669"/>
    <property type="project" value="UniProtKB-KW"/>
</dbReference>
<dbReference type="PROSITE" id="PS50893">
    <property type="entry name" value="ABC_TRANSPORTER_2"/>
    <property type="match status" value="1"/>
</dbReference>
<dbReference type="PANTHER" id="PTHR42711:SF16">
    <property type="entry name" value="ABC TRANSPORTER ATP-BINDING PROTEIN"/>
    <property type="match status" value="1"/>
</dbReference>
<dbReference type="PANTHER" id="PTHR42711">
    <property type="entry name" value="ABC TRANSPORTER ATP-BINDING PROTEIN"/>
    <property type="match status" value="1"/>
</dbReference>
<dbReference type="Gene3D" id="3.40.50.300">
    <property type="entry name" value="P-loop containing nucleotide triphosphate hydrolases"/>
    <property type="match status" value="1"/>
</dbReference>
<keyword evidence="1" id="KW-0813">Transport</keyword>
<evidence type="ECO:0000256" key="1">
    <source>
        <dbReference type="ARBA" id="ARBA00022448"/>
    </source>
</evidence>
<accession>A0A6J6EC67</accession>
<dbReference type="InterPro" id="IPR003593">
    <property type="entry name" value="AAA+_ATPase"/>
</dbReference>
<dbReference type="InterPro" id="IPR027417">
    <property type="entry name" value="P-loop_NTPase"/>
</dbReference>
<name>A0A6J6EC67_9ZZZZ</name>
<dbReference type="AlphaFoldDB" id="A0A6J6EC67"/>
<evidence type="ECO:0000313" key="5">
    <source>
        <dbReference type="EMBL" id="CAB4573446.1"/>
    </source>
</evidence>
<dbReference type="InterPro" id="IPR050763">
    <property type="entry name" value="ABC_transporter_ATP-binding"/>
</dbReference>
<dbReference type="GO" id="GO:0016887">
    <property type="term" value="F:ATP hydrolysis activity"/>
    <property type="evidence" value="ECO:0007669"/>
    <property type="project" value="InterPro"/>
</dbReference>
<dbReference type="CDD" id="cd03230">
    <property type="entry name" value="ABC_DR_subfamily_A"/>
    <property type="match status" value="1"/>
</dbReference>
<dbReference type="SUPFAM" id="SSF52540">
    <property type="entry name" value="P-loop containing nucleoside triphosphate hydrolases"/>
    <property type="match status" value="1"/>
</dbReference>